<dbReference type="GO" id="GO:0006508">
    <property type="term" value="P:proteolysis"/>
    <property type="evidence" value="ECO:0007669"/>
    <property type="project" value="InterPro"/>
</dbReference>
<keyword evidence="2" id="KW-0378">Hydrolase</keyword>
<dbReference type="InterPro" id="IPR007484">
    <property type="entry name" value="Peptidase_M28"/>
</dbReference>
<organism evidence="2 3">
    <name type="scientific">Micromonospora pisi</name>
    <dbReference type="NCBI Taxonomy" id="589240"/>
    <lineage>
        <taxon>Bacteria</taxon>
        <taxon>Bacillati</taxon>
        <taxon>Actinomycetota</taxon>
        <taxon>Actinomycetes</taxon>
        <taxon>Micromonosporales</taxon>
        <taxon>Micromonosporaceae</taxon>
        <taxon>Micromonospora</taxon>
    </lineage>
</organism>
<dbReference type="Proteomes" id="UP000277671">
    <property type="component" value="Unassembled WGS sequence"/>
</dbReference>
<protein>
    <submittedName>
        <fullName evidence="2">Zn-dependent M28 family amino/carboxypeptidase</fullName>
    </submittedName>
</protein>
<feature type="domain" description="Peptidase M28" evidence="1">
    <location>
        <begin position="231"/>
        <end position="403"/>
    </location>
</feature>
<sequence>MTTASSPAPARDDTLDALLSAVSADRMTATVKALAGDDFAGRRVGTSGGRAARTWLAARLVDLGATVEIDPFSVRRVPEVYATPKVRWHDGTTTEALRFGREVAVHLGSADLADVRHEPLGIAGTDGPIGRWLVVPAGMTLFDAYGHADGAAGLLLPRGVDADGWQYTMLAGPDPGPLPILTLSTTTHRLIGEAASSGNSWFAANAPIRRVDVTGANLHGRLRLPAPGGVDLLLTAHFDGVGDHPGLRQPAAADNASGVAVVLEAARILVGVLPEGVGLSVALLDGEEVGALGSAHHAATLKATGARPLVINVDGAGHLHQAAGVEAGGPAHALLAVLDQAGRHTGVPLVAGLVASDNRRYAAAGLAAVGIGAGMAGYHSPADTPERVEPPTLTAIAQLVAATVWLGTAPTTLSSLIGD</sequence>
<dbReference type="GO" id="GO:0008235">
    <property type="term" value="F:metalloexopeptidase activity"/>
    <property type="evidence" value="ECO:0007669"/>
    <property type="project" value="InterPro"/>
</dbReference>
<dbReference type="GO" id="GO:0004180">
    <property type="term" value="F:carboxypeptidase activity"/>
    <property type="evidence" value="ECO:0007669"/>
    <property type="project" value="UniProtKB-KW"/>
</dbReference>
<dbReference type="RefSeq" id="WP_211349512.1">
    <property type="nucleotide sequence ID" value="NZ_RBKT01000001.1"/>
</dbReference>
<evidence type="ECO:0000259" key="1">
    <source>
        <dbReference type="Pfam" id="PF04389"/>
    </source>
</evidence>
<proteinExistence type="predicted"/>
<dbReference type="Gene3D" id="3.40.630.10">
    <property type="entry name" value="Zn peptidases"/>
    <property type="match status" value="2"/>
</dbReference>
<dbReference type="PANTHER" id="PTHR12147">
    <property type="entry name" value="METALLOPEPTIDASE M28 FAMILY MEMBER"/>
    <property type="match status" value="1"/>
</dbReference>
<keyword evidence="2" id="KW-0121">Carboxypeptidase</keyword>
<name>A0A495JVY8_9ACTN</name>
<dbReference type="AlphaFoldDB" id="A0A495JVY8"/>
<dbReference type="EMBL" id="RBKT01000001">
    <property type="protein sequence ID" value="RKR93031.1"/>
    <property type="molecule type" value="Genomic_DNA"/>
</dbReference>
<comment type="caution">
    <text evidence="2">The sequence shown here is derived from an EMBL/GenBank/DDBJ whole genome shotgun (WGS) entry which is preliminary data.</text>
</comment>
<dbReference type="SUPFAM" id="SSF53187">
    <property type="entry name" value="Zn-dependent exopeptidases"/>
    <property type="match status" value="1"/>
</dbReference>
<accession>A0A495JVY8</accession>
<keyword evidence="2" id="KW-0645">Protease</keyword>
<gene>
    <name evidence="2" type="ORF">BDK92_7535</name>
</gene>
<reference evidence="2 3" key="1">
    <citation type="submission" date="2018-10" db="EMBL/GenBank/DDBJ databases">
        <title>Sequencing the genomes of 1000 actinobacteria strains.</title>
        <authorList>
            <person name="Klenk H.-P."/>
        </authorList>
    </citation>
    <scope>NUCLEOTIDE SEQUENCE [LARGE SCALE GENOMIC DNA]</scope>
    <source>
        <strain evidence="2 3">DSM 45175</strain>
    </source>
</reference>
<keyword evidence="3" id="KW-1185">Reference proteome</keyword>
<dbReference type="PANTHER" id="PTHR12147:SF26">
    <property type="entry name" value="PEPTIDASE M28 DOMAIN-CONTAINING PROTEIN"/>
    <property type="match status" value="1"/>
</dbReference>
<dbReference type="Pfam" id="PF04389">
    <property type="entry name" value="Peptidase_M28"/>
    <property type="match status" value="1"/>
</dbReference>
<evidence type="ECO:0000313" key="2">
    <source>
        <dbReference type="EMBL" id="RKR93031.1"/>
    </source>
</evidence>
<evidence type="ECO:0000313" key="3">
    <source>
        <dbReference type="Proteomes" id="UP000277671"/>
    </source>
</evidence>
<dbReference type="InterPro" id="IPR045175">
    <property type="entry name" value="M28_fam"/>
</dbReference>